<dbReference type="Proteomes" id="UP000218023">
    <property type="component" value="Unassembled WGS sequence"/>
</dbReference>
<evidence type="ECO:0000313" key="3">
    <source>
        <dbReference type="Proteomes" id="UP000218023"/>
    </source>
</evidence>
<accession>A0A2A2GJ50</accession>
<feature type="signal peptide" evidence="1">
    <location>
        <begin position="1"/>
        <end position="17"/>
    </location>
</feature>
<comment type="caution">
    <text evidence="2">The sequence shown here is derived from an EMBL/GenBank/DDBJ whole genome shotgun (WGS) entry which is preliminary data.</text>
</comment>
<gene>
    <name evidence="2" type="ORF">CK240_10535</name>
</gene>
<dbReference type="AlphaFoldDB" id="A0A2A2GJ50"/>
<evidence type="ECO:0000256" key="1">
    <source>
        <dbReference type="SAM" id="SignalP"/>
    </source>
</evidence>
<reference evidence="2 3" key="1">
    <citation type="submission" date="2017-09" db="EMBL/GenBank/DDBJ databases">
        <title>Paracoccus alkalisoli sp. nov., isolated from saline alkaline soil.</title>
        <authorList>
            <person name="Dong X."/>
            <person name="Zhang G."/>
        </authorList>
    </citation>
    <scope>NUCLEOTIDE SEQUENCE [LARGE SCALE GENOMIC DNA]</scope>
    <source>
        <strain evidence="2 3">WN007</strain>
    </source>
</reference>
<evidence type="ECO:0000313" key="2">
    <source>
        <dbReference type="EMBL" id="PAU96933.1"/>
    </source>
</evidence>
<organism evidence="2 3">
    <name type="scientific">Paracoccus salipaludis</name>
    <dbReference type="NCBI Taxonomy" id="2032623"/>
    <lineage>
        <taxon>Bacteria</taxon>
        <taxon>Pseudomonadati</taxon>
        <taxon>Pseudomonadota</taxon>
        <taxon>Alphaproteobacteria</taxon>
        <taxon>Rhodobacterales</taxon>
        <taxon>Paracoccaceae</taxon>
        <taxon>Paracoccus</taxon>
    </lineage>
</organism>
<name>A0A2A2GJ50_9RHOB</name>
<protein>
    <submittedName>
        <fullName evidence="2">Uncharacterized protein</fullName>
    </submittedName>
</protein>
<proteinExistence type="predicted"/>
<sequence>MRHLLILVMLAAVPARAATPTPDWPCVQPRQSHLSLGQVWTGPPPPEGAAETPEIAALAERVVQRRMPIEEATAAIDAFAQGKDAETLALLMQAIFHRIDMQRTAILGGISRYGHRQVALAARVEARRARMAELEAADPPDFDAIDAEEEALDWDMRVFSDRQQSLTYVCETPVILEQRLFALGRALAAHLTQ</sequence>
<dbReference type="RefSeq" id="WP_095640308.1">
    <property type="nucleotide sequence ID" value="NZ_NSJZ01000008.1"/>
</dbReference>
<dbReference type="EMBL" id="NSJZ01000008">
    <property type="protein sequence ID" value="PAU96933.1"/>
    <property type="molecule type" value="Genomic_DNA"/>
</dbReference>
<keyword evidence="1" id="KW-0732">Signal</keyword>
<keyword evidence="3" id="KW-1185">Reference proteome</keyword>
<dbReference type="OrthoDB" id="6159094at2"/>
<feature type="chain" id="PRO_5012584407" evidence="1">
    <location>
        <begin position="18"/>
        <end position="193"/>
    </location>
</feature>